<evidence type="ECO:0000313" key="1">
    <source>
        <dbReference type="EMBL" id="AUN29201.1"/>
    </source>
</evidence>
<dbReference type="EMBL" id="CP025611">
    <property type="protein sequence ID" value="AUN29201.1"/>
    <property type="molecule type" value="Genomic_DNA"/>
</dbReference>
<protein>
    <submittedName>
        <fullName evidence="1">Uncharacterized protein</fullName>
    </submittedName>
</protein>
<dbReference type="OrthoDB" id="7189112at2"/>
<organism evidence="1 2">
    <name type="scientific">Niveispirillum cyanobacteriorum</name>
    <dbReference type="NCBI Taxonomy" id="1612173"/>
    <lineage>
        <taxon>Bacteria</taxon>
        <taxon>Pseudomonadati</taxon>
        <taxon>Pseudomonadota</taxon>
        <taxon>Alphaproteobacteria</taxon>
        <taxon>Rhodospirillales</taxon>
        <taxon>Azospirillaceae</taxon>
        <taxon>Niveispirillum</taxon>
    </lineage>
</organism>
<dbReference type="InterPro" id="IPR018673">
    <property type="entry name" value="DUF2141"/>
</dbReference>
<reference evidence="1 2" key="1">
    <citation type="submission" date="2017-12" db="EMBL/GenBank/DDBJ databases">
        <title>Genomes of bacteria within cyanobacterial aggregates.</title>
        <authorList>
            <person name="Cai H."/>
        </authorList>
    </citation>
    <scope>NUCLEOTIDE SEQUENCE [LARGE SCALE GENOMIC DNA]</scope>
    <source>
        <strain evidence="1 2">TH16</strain>
    </source>
</reference>
<dbReference type="Proteomes" id="UP000234752">
    <property type="component" value="Chromosome eg_1"/>
</dbReference>
<proteinExistence type="predicted"/>
<keyword evidence="2" id="KW-1185">Reference proteome</keyword>
<evidence type="ECO:0000313" key="2">
    <source>
        <dbReference type="Proteomes" id="UP000234752"/>
    </source>
</evidence>
<dbReference type="Pfam" id="PF09912">
    <property type="entry name" value="DUF2141"/>
    <property type="match status" value="1"/>
</dbReference>
<gene>
    <name evidence="1" type="ORF">C0V82_02260</name>
</gene>
<name>A0A2K9N7S9_9PROT</name>
<dbReference type="KEGG" id="ncb:C0V82_02260"/>
<dbReference type="AlphaFoldDB" id="A0A2K9N7S9"/>
<sequence length="140" mass="15143">MRRVLLSAFALSFLAAAMAPASMAADVTVIVSDAEPNGRGVFVQLCTQEEFLKRCTLRDKAAAKDDKVTFVFKDVPPGAYAATAFQDVNDNAKLDRGMFGAPSEPWAVSRDAKGRMGPPVFEDAKVEVTDKPLTLEMDLD</sequence>
<dbReference type="RefSeq" id="WP_102110946.1">
    <property type="nucleotide sequence ID" value="NZ_BMGN01000004.1"/>
</dbReference>
<accession>A0A2K9N7S9</accession>